<protein>
    <submittedName>
        <fullName evidence="2">Uncharacterized protein</fullName>
    </submittedName>
</protein>
<dbReference type="WormBase" id="C18D11.9">
    <property type="protein sequence ID" value="CE43988"/>
    <property type="gene ID" value="WBGene00045211"/>
</dbReference>
<keyword evidence="1" id="KW-0732">Signal</keyword>
<dbReference type="GeneID" id="4926890"/>
<dbReference type="GO" id="GO:0045087">
    <property type="term" value="P:innate immune response"/>
    <property type="evidence" value="ECO:0000318"/>
    <property type="project" value="GO_Central"/>
</dbReference>
<dbReference type="AlphaFoldDB" id="A1Z6D5"/>
<dbReference type="eggNOG" id="ENOG502TJ3E">
    <property type="taxonomic scope" value="Eukaryota"/>
</dbReference>
<dbReference type="FunCoup" id="A1Z6D5">
    <property type="interactions" value="242"/>
</dbReference>
<dbReference type="AGR" id="WB:WBGene00045211"/>
<evidence type="ECO:0000313" key="3">
    <source>
        <dbReference type="Proteomes" id="UP000001940"/>
    </source>
</evidence>
<dbReference type="EMBL" id="BX284603">
    <property type="protein sequence ID" value="CAM06583.2"/>
    <property type="molecule type" value="Genomic_DNA"/>
</dbReference>
<keyword evidence="3" id="KW-1185">Reference proteome</keyword>
<sequence length="103" mass="11847">MNKLSVLLCLLVFEAFCAPANLKGKVGEHALTWTKVGASQTPHIRTRRWGYYGGWGYRPYGWGYHRPWGWGWRRPYYGGYGMPYGGYGEYGGFGGYGGYPYWR</sequence>
<dbReference type="Proteomes" id="UP000001940">
    <property type="component" value="Chromosome III"/>
</dbReference>
<dbReference type="CTD" id="4926890"/>
<organism evidence="2 3">
    <name type="scientific">Caenorhabditis elegans</name>
    <dbReference type="NCBI Taxonomy" id="6239"/>
    <lineage>
        <taxon>Eukaryota</taxon>
        <taxon>Metazoa</taxon>
        <taxon>Ecdysozoa</taxon>
        <taxon>Nematoda</taxon>
        <taxon>Chromadorea</taxon>
        <taxon>Rhabditida</taxon>
        <taxon>Rhabditina</taxon>
        <taxon>Rhabditomorpha</taxon>
        <taxon>Rhabditoidea</taxon>
        <taxon>Rhabditidae</taxon>
        <taxon>Peloderinae</taxon>
        <taxon>Caenorhabditis</taxon>
    </lineage>
</organism>
<feature type="chain" id="PRO_5002641590" evidence="1">
    <location>
        <begin position="20"/>
        <end position="103"/>
    </location>
</feature>
<dbReference type="KEGG" id="cel:CELE_C18D11.9"/>
<proteinExistence type="predicted"/>
<dbReference type="InParanoid" id="A1Z6D5"/>
<dbReference type="PaxDb" id="6239-C18D11.9"/>
<dbReference type="RefSeq" id="NP_001076637.2">
    <property type="nucleotide sequence ID" value="NM_001083168.2"/>
</dbReference>
<gene>
    <name evidence="2 4" type="ORF">C18D11.9</name>
    <name evidence="2" type="ORF">CELE_C18D11.9</name>
</gene>
<dbReference type="HOGENOM" id="CLU_186305_0_0_1"/>
<dbReference type="Bgee" id="WBGene00045211">
    <property type="expression patterns" value="Expressed in adult organism"/>
</dbReference>
<dbReference type="UCSC" id="C18D11.9">
    <property type="organism name" value="c. elegans"/>
</dbReference>
<feature type="signal peptide" evidence="1">
    <location>
        <begin position="1"/>
        <end position="19"/>
    </location>
</feature>
<evidence type="ECO:0000313" key="4">
    <source>
        <dbReference type="WormBase" id="C18D11.9"/>
    </source>
</evidence>
<accession>A1Z6D5</accession>
<evidence type="ECO:0000256" key="1">
    <source>
        <dbReference type="SAM" id="SignalP"/>
    </source>
</evidence>
<name>A1Z6D5_CAEEL</name>
<reference evidence="2 3" key="1">
    <citation type="journal article" date="1998" name="Science">
        <title>Genome sequence of the nematode C. elegans: a platform for investigating biology.</title>
        <authorList>
            <consortium name="The C. elegans sequencing consortium"/>
            <person name="Sulson J.E."/>
            <person name="Waterston R."/>
        </authorList>
    </citation>
    <scope>NUCLEOTIDE SEQUENCE [LARGE SCALE GENOMIC DNA]</scope>
    <source>
        <strain evidence="2 3">Bristol N2</strain>
    </source>
</reference>
<evidence type="ECO:0000313" key="2">
    <source>
        <dbReference type="EMBL" id="CAM06583.2"/>
    </source>
</evidence>